<comment type="subcellular location">
    <subcellularLocation>
        <location evidence="1">Secreted</location>
    </subcellularLocation>
</comment>
<evidence type="ECO:0000256" key="1">
    <source>
        <dbReference type="ARBA" id="ARBA00004613"/>
    </source>
</evidence>
<evidence type="ECO:0000256" key="3">
    <source>
        <dbReference type="ARBA" id="ARBA00022729"/>
    </source>
</evidence>
<dbReference type="Proteomes" id="UP001595765">
    <property type="component" value="Unassembled WGS sequence"/>
</dbReference>
<evidence type="ECO:0000313" key="11">
    <source>
        <dbReference type="Proteomes" id="UP001595765"/>
    </source>
</evidence>
<feature type="signal peptide" evidence="8">
    <location>
        <begin position="1"/>
        <end position="22"/>
    </location>
</feature>
<accession>A0ABV8HK81</accession>
<evidence type="ECO:0000256" key="5">
    <source>
        <dbReference type="ARBA" id="ARBA00023277"/>
    </source>
</evidence>
<organism evidence="10 11">
    <name type="scientific">Streptomyces polygonati</name>
    <dbReference type="NCBI Taxonomy" id="1617087"/>
    <lineage>
        <taxon>Bacteria</taxon>
        <taxon>Bacillati</taxon>
        <taxon>Actinomycetota</taxon>
        <taxon>Actinomycetes</taxon>
        <taxon>Kitasatosporales</taxon>
        <taxon>Streptomycetaceae</taxon>
        <taxon>Streptomyces</taxon>
    </lineage>
</organism>
<evidence type="ECO:0000313" key="10">
    <source>
        <dbReference type="EMBL" id="MFC4032448.1"/>
    </source>
</evidence>
<dbReference type="Pfam" id="PF07335">
    <property type="entry name" value="Glyco_hydro_75"/>
    <property type="match status" value="1"/>
</dbReference>
<protein>
    <submittedName>
        <fullName evidence="10">Ricin-type beta-trefoil lectin domain protein</fullName>
    </submittedName>
</protein>
<evidence type="ECO:0000256" key="6">
    <source>
        <dbReference type="ARBA" id="ARBA00023295"/>
    </source>
</evidence>
<dbReference type="SMART" id="SM00458">
    <property type="entry name" value="RICIN"/>
    <property type="match status" value="1"/>
</dbReference>
<keyword evidence="4" id="KW-0378">Hydrolase</keyword>
<feature type="chain" id="PRO_5045456035" evidence="8">
    <location>
        <begin position="23"/>
        <end position="376"/>
    </location>
</feature>
<name>A0ABV8HK81_9ACTN</name>
<evidence type="ECO:0000256" key="4">
    <source>
        <dbReference type="ARBA" id="ARBA00022801"/>
    </source>
</evidence>
<evidence type="ECO:0000256" key="2">
    <source>
        <dbReference type="ARBA" id="ARBA00022525"/>
    </source>
</evidence>
<dbReference type="RefSeq" id="WP_386429420.1">
    <property type="nucleotide sequence ID" value="NZ_JBHSBB010000010.1"/>
</dbReference>
<keyword evidence="2" id="KW-0964">Secreted</keyword>
<dbReference type="SUPFAM" id="SSF50370">
    <property type="entry name" value="Ricin B-like lectins"/>
    <property type="match status" value="1"/>
</dbReference>
<dbReference type="InterPro" id="IPR009939">
    <property type="entry name" value="Chitosanase_fungal"/>
</dbReference>
<dbReference type="InterPro" id="IPR035992">
    <property type="entry name" value="Ricin_B-like_lectins"/>
</dbReference>
<comment type="caution">
    <text evidence="10">The sequence shown here is derived from an EMBL/GenBank/DDBJ whole genome shotgun (WGS) entry which is preliminary data.</text>
</comment>
<dbReference type="PROSITE" id="PS50231">
    <property type="entry name" value="RICIN_B_LECTIN"/>
    <property type="match status" value="1"/>
</dbReference>
<dbReference type="CDD" id="cd23451">
    <property type="entry name" value="beta-trefoil_Ricin_laminarinase"/>
    <property type="match status" value="1"/>
</dbReference>
<evidence type="ECO:0000256" key="7">
    <source>
        <dbReference type="ARBA" id="ARBA00023326"/>
    </source>
</evidence>
<dbReference type="Gene3D" id="2.80.10.50">
    <property type="match status" value="1"/>
</dbReference>
<evidence type="ECO:0000256" key="8">
    <source>
        <dbReference type="SAM" id="SignalP"/>
    </source>
</evidence>
<keyword evidence="5" id="KW-0119">Carbohydrate metabolism</keyword>
<sequence>MIRKRFRLGLAALGVAAATLTAAVGVGATVSTAAGPAPATAAPAAAAAGPTAAQLLAKAANCTPASNGKYATDEGGAATVQICKNGSAYTWTSDMDIDCDGITTTHCNNSTDPSYFDETSFQTSTGQFFTSEVTHYYVIPLPSSRFNYQSAGITPGSVAAVVYNNKAVYAVFADEGPDDIIGEGSYSLATALGIDPNPATGGTEGPVTFIVFPGKVPSPVENNTTIDSVGSAAATTWVGGTTTPPPPTGGAGPIHSGYANKCVDIAGASSANGSAVQLYDCNGTNAQTWTVGGDGTLKALGKCMDVVAAGTANGTKVDLYDCNGTGSQVWQKSGSTLVNPQSGKCLDATGPSSANGTRLQIWTCAGATNQQWTLPS</sequence>
<dbReference type="PANTHER" id="PTHR42061:SF6">
    <property type="entry name" value="ENDO-CHITOSANASE"/>
    <property type="match status" value="1"/>
</dbReference>
<evidence type="ECO:0000259" key="9">
    <source>
        <dbReference type="SMART" id="SM00458"/>
    </source>
</evidence>
<keyword evidence="7" id="KW-0624">Polysaccharide degradation</keyword>
<keyword evidence="11" id="KW-1185">Reference proteome</keyword>
<dbReference type="InterPro" id="IPR000772">
    <property type="entry name" value="Ricin_B_lectin"/>
</dbReference>
<keyword evidence="6" id="KW-0326">Glycosidase</keyword>
<dbReference type="EMBL" id="JBHSBB010000010">
    <property type="protein sequence ID" value="MFC4032448.1"/>
    <property type="molecule type" value="Genomic_DNA"/>
</dbReference>
<reference evidence="11" key="1">
    <citation type="journal article" date="2019" name="Int. J. Syst. Evol. Microbiol.">
        <title>The Global Catalogue of Microorganisms (GCM) 10K type strain sequencing project: providing services to taxonomists for standard genome sequencing and annotation.</title>
        <authorList>
            <consortium name="The Broad Institute Genomics Platform"/>
            <consortium name="The Broad Institute Genome Sequencing Center for Infectious Disease"/>
            <person name="Wu L."/>
            <person name="Ma J."/>
        </authorList>
    </citation>
    <scope>NUCLEOTIDE SEQUENCE [LARGE SCALE GENOMIC DNA]</scope>
    <source>
        <strain evidence="11">CGMCC 4.7237</strain>
    </source>
</reference>
<proteinExistence type="predicted"/>
<dbReference type="Pfam" id="PF00652">
    <property type="entry name" value="Ricin_B_lectin"/>
    <property type="match status" value="1"/>
</dbReference>
<gene>
    <name evidence="10" type="ORF">ACFO3J_13270</name>
</gene>
<keyword evidence="3 8" id="KW-0732">Signal</keyword>
<dbReference type="PANTHER" id="PTHR42061">
    <property type="entry name" value="ENDO-CHITOSANASE"/>
    <property type="match status" value="1"/>
</dbReference>
<feature type="domain" description="Ricin B lectin" evidence="9">
    <location>
        <begin position="249"/>
        <end position="375"/>
    </location>
</feature>